<evidence type="ECO:0000256" key="7">
    <source>
        <dbReference type="ARBA" id="ARBA00023002"/>
    </source>
</evidence>
<keyword evidence="4" id="KW-0028">Amino-acid biosynthesis</keyword>
<dbReference type="GO" id="GO:0106312">
    <property type="term" value="F:methylenetetrahydrofolate reductase (NADH) activity"/>
    <property type="evidence" value="ECO:0007669"/>
    <property type="project" value="UniProtKB-EC"/>
</dbReference>
<dbReference type="STRING" id="1230338.MOMA_07816"/>
<keyword evidence="8" id="KW-0520">NAD</keyword>
<keyword evidence="6 12" id="KW-0274">FAD</keyword>
<dbReference type="AlphaFoldDB" id="L2F6M7"/>
<comment type="cofactor">
    <cofactor evidence="1 12">
        <name>FAD</name>
        <dbReference type="ChEBI" id="CHEBI:57692"/>
    </cofactor>
</comment>
<dbReference type="CDD" id="cd00537">
    <property type="entry name" value="MTHFR"/>
    <property type="match status" value="1"/>
</dbReference>
<comment type="caution">
    <text evidence="13">The sequence shown here is derived from an EMBL/GenBank/DDBJ whole genome shotgun (WGS) entry which is preliminary data.</text>
</comment>
<reference evidence="13 14" key="1">
    <citation type="journal article" date="2013" name="Genome Announc.">
        <title>Genome Sequence of Moraxella macacae 0408225, a Novel Bacterial Species Isolated from a Cynomolgus Macaque with Epistaxis.</title>
        <authorList>
            <person name="Ladner J.T."/>
            <person name="Whitehouse C.A."/>
            <person name="Koroleva G.I."/>
            <person name="Palacios G.F."/>
        </authorList>
    </citation>
    <scope>NUCLEOTIDE SEQUENCE [LARGE SCALE GENOMIC DNA]</scope>
    <source>
        <strain evidence="13 14">0408225</strain>
    </source>
</reference>
<accession>L2F6M7</accession>
<evidence type="ECO:0000256" key="6">
    <source>
        <dbReference type="ARBA" id="ARBA00022827"/>
    </source>
</evidence>
<gene>
    <name evidence="13" type="ORF">MOMA_07816</name>
</gene>
<dbReference type="PANTHER" id="PTHR45754">
    <property type="entry name" value="METHYLENETETRAHYDROFOLATE REDUCTASE"/>
    <property type="match status" value="1"/>
</dbReference>
<dbReference type="GO" id="GO:0071949">
    <property type="term" value="F:FAD binding"/>
    <property type="evidence" value="ECO:0007669"/>
    <property type="project" value="TreeGrafter"/>
</dbReference>
<dbReference type="EMBL" id="ANIN01000002">
    <property type="protein sequence ID" value="ELA08451.1"/>
    <property type="molecule type" value="Genomic_DNA"/>
</dbReference>
<dbReference type="GO" id="GO:0005829">
    <property type="term" value="C:cytosol"/>
    <property type="evidence" value="ECO:0007669"/>
    <property type="project" value="InterPro"/>
</dbReference>
<dbReference type="PATRIC" id="fig|1230338.3.peg.1671"/>
<dbReference type="InterPro" id="IPR029041">
    <property type="entry name" value="FAD-linked_oxidoreductase-like"/>
</dbReference>
<dbReference type="eggNOG" id="COG0685">
    <property type="taxonomic scope" value="Bacteria"/>
</dbReference>
<dbReference type="Pfam" id="PF02219">
    <property type="entry name" value="MTHFR"/>
    <property type="match status" value="1"/>
</dbReference>
<evidence type="ECO:0000256" key="12">
    <source>
        <dbReference type="RuleBase" id="RU003862"/>
    </source>
</evidence>
<organism evidence="13 14">
    <name type="scientific">Moraxella macacae 0408225</name>
    <dbReference type="NCBI Taxonomy" id="1230338"/>
    <lineage>
        <taxon>Bacteria</taxon>
        <taxon>Pseudomonadati</taxon>
        <taxon>Pseudomonadota</taxon>
        <taxon>Gammaproteobacteria</taxon>
        <taxon>Moraxellales</taxon>
        <taxon>Moraxellaceae</taxon>
        <taxon>Moraxella</taxon>
    </lineage>
</organism>
<evidence type="ECO:0000256" key="5">
    <source>
        <dbReference type="ARBA" id="ARBA00022630"/>
    </source>
</evidence>
<dbReference type="InterPro" id="IPR003171">
    <property type="entry name" value="Mehydrof_redctse-like"/>
</dbReference>
<sequence>MTQYLTLINRLNDIENLVGALKTDLHEQATKQKTSKTFKKVPFSFEFFPVKTDEGQEKLMTTFDELNALNPKYFSVTYGAGGTTRERTLGIVKALIERSNTPIAPHMSCIGDNKKQIGELLDFYKSLGITRLVALRGDLPSGQVGYGELPYALDLVKFIRHHSAEHFQIKVAAYPEMHPQAKSFAHDIEQLIAKYHAGASEAITQFFYNADSYLYLRDELAKKGIHQENFPITAGIMPITKASSLIRFADSCGADVPRFMRKKFADFGDDSRAVQAFGFDVVISLCERLIAEGVPALHFYSMNHVKPNKSLVTELGLI</sequence>
<comment type="similarity">
    <text evidence="3 12">Belongs to the methylenetetrahydrofolate reductase family.</text>
</comment>
<evidence type="ECO:0000256" key="3">
    <source>
        <dbReference type="ARBA" id="ARBA00006743"/>
    </source>
</evidence>
<evidence type="ECO:0000256" key="1">
    <source>
        <dbReference type="ARBA" id="ARBA00001974"/>
    </source>
</evidence>
<dbReference type="Proteomes" id="UP000023795">
    <property type="component" value="Unassembled WGS sequence"/>
</dbReference>
<evidence type="ECO:0000313" key="14">
    <source>
        <dbReference type="Proteomes" id="UP000023795"/>
    </source>
</evidence>
<evidence type="ECO:0000256" key="4">
    <source>
        <dbReference type="ARBA" id="ARBA00022605"/>
    </source>
</evidence>
<dbReference type="EC" id="1.5.1.54" evidence="12"/>
<comment type="pathway">
    <text evidence="2 12">One-carbon metabolism; tetrahydrofolate interconversion.</text>
</comment>
<evidence type="ECO:0000256" key="11">
    <source>
        <dbReference type="ARBA" id="ARBA00048628"/>
    </source>
</evidence>
<dbReference type="OrthoDB" id="9812555at2"/>
<comment type="pathway">
    <text evidence="10">Amino-acid biosynthesis; L-methionine biosynthesis via de novo pathway.</text>
</comment>
<keyword evidence="7 12" id="KW-0560">Oxidoreductase</keyword>
<dbReference type="InterPro" id="IPR004620">
    <property type="entry name" value="MTHF_reductase_bac"/>
</dbReference>
<dbReference type="RefSeq" id="WP_009502009.1">
    <property type="nucleotide sequence ID" value="NZ_ANIN01000002.1"/>
</dbReference>
<dbReference type="UniPathway" id="UPA00193"/>
<keyword evidence="5 12" id="KW-0285">Flavoprotein</keyword>
<dbReference type="SUPFAM" id="SSF51730">
    <property type="entry name" value="FAD-linked oxidoreductase"/>
    <property type="match status" value="1"/>
</dbReference>
<proteinExistence type="inferred from homology"/>
<dbReference type="NCBIfam" id="TIGR00676">
    <property type="entry name" value="fadh2"/>
    <property type="match status" value="1"/>
</dbReference>
<evidence type="ECO:0000256" key="8">
    <source>
        <dbReference type="ARBA" id="ARBA00023027"/>
    </source>
</evidence>
<evidence type="ECO:0000256" key="2">
    <source>
        <dbReference type="ARBA" id="ARBA00004777"/>
    </source>
</evidence>
<keyword evidence="14" id="KW-1185">Reference proteome</keyword>
<dbReference type="GO" id="GO:0035999">
    <property type="term" value="P:tetrahydrofolate interconversion"/>
    <property type="evidence" value="ECO:0007669"/>
    <property type="project" value="UniProtKB-UniPathway"/>
</dbReference>
<comment type="catalytic activity">
    <reaction evidence="11">
        <text>(6S)-5-methyl-5,6,7,8-tetrahydrofolate + NAD(+) = (6R)-5,10-methylene-5,6,7,8-tetrahydrofolate + NADH + H(+)</text>
        <dbReference type="Rhea" id="RHEA:19821"/>
        <dbReference type="ChEBI" id="CHEBI:15378"/>
        <dbReference type="ChEBI" id="CHEBI:15636"/>
        <dbReference type="ChEBI" id="CHEBI:18608"/>
        <dbReference type="ChEBI" id="CHEBI:57540"/>
        <dbReference type="ChEBI" id="CHEBI:57945"/>
        <dbReference type="EC" id="1.5.1.54"/>
    </reaction>
    <physiologicalReaction direction="right-to-left" evidence="11">
        <dbReference type="Rhea" id="RHEA:19823"/>
    </physiologicalReaction>
</comment>
<name>L2F6M7_9GAMM</name>
<dbReference type="GO" id="GO:0009086">
    <property type="term" value="P:methionine biosynthetic process"/>
    <property type="evidence" value="ECO:0007669"/>
    <property type="project" value="UniProtKB-KW"/>
</dbReference>
<dbReference type="Gene3D" id="3.20.20.220">
    <property type="match status" value="1"/>
</dbReference>
<evidence type="ECO:0000256" key="9">
    <source>
        <dbReference type="ARBA" id="ARBA00023167"/>
    </source>
</evidence>
<keyword evidence="9" id="KW-0486">Methionine biosynthesis</keyword>
<evidence type="ECO:0000313" key="13">
    <source>
        <dbReference type="EMBL" id="ELA08451.1"/>
    </source>
</evidence>
<protein>
    <recommendedName>
        <fullName evidence="12">Methylenetetrahydrofolate reductase</fullName>
        <ecNumber evidence="12">1.5.1.54</ecNumber>
    </recommendedName>
</protein>
<evidence type="ECO:0000256" key="10">
    <source>
        <dbReference type="ARBA" id="ARBA00034478"/>
    </source>
</evidence>
<dbReference type="PANTHER" id="PTHR45754:SF3">
    <property type="entry name" value="METHYLENETETRAHYDROFOLATE REDUCTASE (NADPH)"/>
    <property type="match status" value="1"/>
</dbReference>